<reference evidence="13 14" key="1">
    <citation type="journal article" date="2015" name="Genome Announc.">
        <title>Draft Genome Sequence of a Heterotrophic Facultative Anaerobic Thermophilic Bacterium, Ardenticatena maritima Strain 110ST.</title>
        <authorList>
            <person name="Kawaichi S."/>
            <person name="Yoshida T."/>
            <person name="Sako Y."/>
            <person name="Nakamura R."/>
        </authorList>
    </citation>
    <scope>NUCLEOTIDE SEQUENCE [LARGE SCALE GENOMIC DNA]</scope>
    <source>
        <strain evidence="13 14">110S</strain>
    </source>
</reference>
<dbReference type="Proteomes" id="UP000037784">
    <property type="component" value="Unassembled WGS sequence"/>
</dbReference>
<dbReference type="SUPFAM" id="SSF52972">
    <property type="entry name" value="ITPase-like"/>
    <property type="match status" value="1"/>
</dbReference>
<evidence type="ECO:0000256" key="2">
    <source>
        <dbReference type="ARBA" id="ARBA00022723"/>
    </source>
</evidence>
<reference evidence="14" key="2">
    <citation type="submission" date="2015-08" db="EMBL/GenBank/DDBJ databases">
        <title>Draft Genome Sequence of a Heterotrophic Facultative Anaerobic Bacterium Ardenticatena maritima Strain 110S.</title>
        <authorList>
            <person name="Kawaichi S."/>
            <person name="Yoshida T."/>
            <person name="Sako Y."/>
            <person name="Nakamura R."/>
        </authorList>
    </citation>
    <scope>NUCLEOTIDE SEQUENCE [LARGE SCALE GENOMIC DNA]</scope>
    <source>
        <strain evidence="14">110S</strain>
    </source>
</reference>
<dbReference type="InterPro" id="IPR026533">
    <property type="entry name" value="NTPase/PRRC1"/>
</dbReference>
<dbReference type="NCBIfam" id="TIGR00258">
    <property type="entry name" value="inosine/xanthosine triphosphatase"/>
    <property type="match status" value="1"/>
</dbReference>
<dbReference type="STRING" id="872965.SE16_09610"/>
<evidence type="ECO:0000259" key="12">
    <source>
        <dbReference type="Pfam" id="PF01931"/>
    </source>
</evidence>
<accession>A0A0M8K8U5</accession>
<comment type="cofactor">
    <cofactor evidence="11">
        <name>Mg(2+)</name>
        <dbReference type="ChEBI" id="CHEBI:18420"/>
    </cofactor>
    <cofactor evidence="11">
        <name>Mn(2+)</name>
        <dbReference type="ChEBI" id="CHEBI:29035"/>
    </cofactor>
    <text evidence="11">Binds 1 divalent metal cation per subunit; can use either Mg(2+) or Mn(2+).</text>
</comment>
<dbReference type="FunFam" id="3.90.950.10:FF:000002">
    <property type="entry name" value="Inosine/xanthosine triphosphatase"/>
    <property type="match status" value="1"/>
</dbReference>
<comment type="cofactor">
    <cofactor evidence="1">
        <name>Mn(2+)</name>
        <dbReference type="ChEBI" id="CHEBI:29035"/>
    </cofactor>
</comment>
<dbReference type="GO" id="GO:0000166">
    <property type="term" value="F:nucleotide binding"/>
    <property type="evidence" value="ECO:0007669"/>
    <property type="project" value="UniProtKB-KW"/>
</dbReference>
<keyword evidence="3 11" id="KW-0547">Nucleotide-binding</keyword>
<keyword evidence="4 11" id="KW-0378">Hydrolase</keyword>
<organism evidence="13 14">
    <name type="scientific">Ardenticatena maritima</name>
    <dbReference type="NCBI Taxonomy" id="872965"/>
    <lineage>
        <taxon>Bacteria</taxon>
        <taxon>Bacillati</taxon>
        <taxon>Chloroflexota</taxon>
        <taxon>Ardenticatenia</taxon>
        <taxon>Ardenticatenales</taxon>
        <taxon>Ardenticatenaceae</taxon>
        <taxon>Ardenticatena</taxon>
    </lineage>
</organism>
<keyword evidence="14" id="KW-1185">Reference proteome</keyword>
<evidence type="ECO:0000256" key="8">
    <source>
        <dbReference type="ARBA" id="ARBA00048174"/>
    </source>
</evidence>
<evidence type="ECO:0000256" key="10">
    <source>
        <dbReference type="ARBA" id="ARBA00060855"/>
    </source>
</evidence>
<keyword evidence="7 11" id="KW-0464">Manganese</keyword>
<name>A0A0M8K8U5_9CHLR</name>
<dbReference type="Pfam" id="PF01931">
    <property type="entry name" value="NTPase_I-T"/>
    <property type="match status" value="1"/>
</dbReference>
<evidence type="ECO:0000256" key="4">
    <source>
        <dbReference type="ARBA" id="ARBA00022801"/>
    </source>
</evidence>
<comment type="catalytic activity">
    <reaction evidence="8 11">
        <text>ITP + H2O = IDP + phosphate + H(+)</text>
        <dbReference type="Rhea" id="RHEA:28330"/>
        <dbReference type="ChEBI" id="CHEBI:15377"/>
        <dbReference type="ChEBI" id="CHEBI:15378"/>
        <dbReference type="ChEBI" id="CHEBI:43474"/>
        <dbReference type="ChEBI" id="CHEBI:58280"/>
        <dbReference type="ChEBI" id="CHEBI:61402"/>
        <dbReference type="EC" id="3.6.1.73"/>
    </reaction>
</comment>
<evidence type="ECO:0000256" key="5">
    <source>
        <dbReference type="ARBA" id="ARBA00022842"/>
    </source>
</evidence>
<dbReference type="PANTHER" id="PTHR34699:SF2">
    <property type="entry name" value="NON-CANONICAL PURINE NTP PHOSPHATASE_PRRC1 DOMAIN-CONTAINING PROTEIN"/>
    <property type="match status" value="1"/>
</dbReference>
<dbReference type="InterPro" id="IPR050299">
    <property type="entry name" value="YjjX_NTPase"/>
</dbReference>
<dbReference type="HAMAP" id="MF_00648">
    <property type="entry name" value="Non_canon_purine_NTPase_YjjX"/>
    <property type="match status" value="1"/>
</dbReference>
<evidence type="ECO:0000313" key="13">
    <source>
        <dbReference type="EMBL" id="GAP63102.1"/>
    </source>
</evidence>
<comment type="caution">
    <text evidence="13">The sequence shown here is derived from an EMBL/GenBank/DDBJ whole genome shotgun (WGS) entry which is preliminary data.</text>
</comment>
<dbReference type="InterPro" id="IPR002786">
    <property type="entry name" value="Non_canon_purine_NTPase"/>
</dbReference>
<comment type="function">
    <text evidence="11">Phosphatase that hydrolyzes non-canonical purine nucleotides such as XTP and ITP to their respective diphosphate derivatives. Probably excludes non-canonical purines from DNA/RNA precursor pool, thus preventing their incorporation into DNA/RNA and avoiding chromosomal lesions.</text>
</comment>
<dbReference type="InParanoid" id="A0A0M8K8U5"/>
<dbReference type="GO" id="GO:0006772">
    <property type="term" value="P:thiamine metabolic process"/>
    <property type="evidence" value="ECO:0007669"/>
    <property type="project" value="TreeGrafter"/>
</dbReference>
<dbReference type="GO" id="GO:0046872">
    <property type="term" value="F:metal ion binding"/>
    <property type="evidence" value="ECO:0007669"/>
    <property type="project" value="UniProtKB-KW"/>
</dbReference>
<sequence>MHKRTTNQEEAMPIVVVGSRNPVKVAAVQAAFAKLGDAWEVRAVDAPSGVSPQPIGHAETRRGARNRAQAALAAYPNAEFGVGLEGGVFEYDGEWYTGAWCAIVDRDGRVGWAGGGLILLPPAVVEGLRAGHELGTLMDRLSDEHNTKQKMGAIGLLTNGLVGRQETYEHLVLRALARWRRPEWFESEEEAG</sequence>
<dbReference type="EC" id="3.6.1.73" evidence="11"/>
<dbReference type="Gene3D" id="3.90.950.10">
    <property type="match status" value="1"/>
</dbReference>
<gene>
    <name evidence="13" type="ORF">ARMA_1525</name>
</gene>
<evidence type="ECO:0000313" key="14">
    <source>
        <dbReference type="Proteomes" id="UP000037784"/>
    </source>
</evidence>
<feature type="domain" description="Non-canonical purine NTP phosphatase/PRRC1" evidence="12">
    <location>
        <begin position="18"/>
        <end position="179"/>
    </location>
</feature>
<evidence type="ECO:0000256" key="1">
    <source>
        <dbReference type="ARBA" id="ARBA00001936"/>
    </source>
</evidence>
<evidence type="ECO:0000256" key="6">
    <source>
        <dbReference type="ARBA" id="ARBA00023080"/>
    </source>
</evidence>
<keyword evidence="6 11" id="KW-0546">Nucleotide metabolism</keyword>
<evidence type="ECO:0000256" key="3">
    <source>
        <dbReference type="ARBA" id="ARBA00022741"/>
    </source>
</evidence>
<dbReference type="GO" id="GO:0009117">
    <property type="term" value="P:nucleotide metabolic process"/>
    <property type="evidence" value="ECO:0007669"/>
    <property type="project" value="UniProtKB-KW"/>
</dbReference>
<dbReference type="AlphaFoldDB" id="A0A0M8K8U5"/>
<dbReference type="InterPro" id="IPR029001">
    <property type="entry name" value="ITPase-like_fam"/>
</dbReference>
<comment type="similarity">
    <text evidence="10 11">Belongs to the YjjX NTPase family.</text>
</comment>
<dbReference type="GO" id="GO:0103023">
    <property type="term" value="F:ITPase activity"/>
    <property type="evidence" value="ECO:0007669"/>
    <property type="project" value="UniProtKB-EC"/>
</dbReference>
<proteinExistence type="inferred from homology"/>
<comment type="catalytic activity">
    <reaction evidence="9 11">
        <text>XTP + H2O = XDP + phosphate + H(+)</text>
        <dbReference type="Rhea" id="RHEA:28406"/>
        <dbReference type="ChEBI" id="CHEBI:15377"/>
        <dbReference type="ChEBI" id="CHEBI:15378"/>
        <dbReference type="ChEBI" id="CHEBI:43474"/>
        <dbReference type="ChEBI" id="CHEBI:59884"/>
        <dbReference type="ChEBI" id="CHEBI:61314"/>
        <dbReference type="EC" id="3.6.1.73"/>
    </reaction>
</comment>
<keyword evidence="2 11" id="KW-0479">Metal-binding</keyword>
<evidence type="ECO:0000256" key="11">
    <source>
        <dbReference type="HAMAP-Rule" id="MF_00648"/>
    </source>
</evidence>
<evidence type="ECO:0000256" key="9">
    <source>
        <dbReference type="ARBA" id="ARBA00048781"/>
    </source>
</evidence>
<dbReference type="PANTHER" id="PTHR34699">
    <property type="match status" value="1"/>
</dbReference>
<keyword evidence="5 11" id="KW-0460">Magnesium</keyword>
<comment type="caution">
    <text evidence="11">Lacks conserved residue(s) required for the propagation of feature annotation.</text>
</comment>
<protein>
    <recommendedName>
        <fullName evidence="11">Probable inosine/xanthosine triphosphatase</fullName>
        <shortName evidence="11">ITPase/XTPase</shortName>
        <ecNumber evidence="11">3.6.1.73</ecNumber>
    </recommendedName>
    <alternativeName>
        <fullName evidence="11">Non-canonical purine NTP phosphatase</fullName>
    </alternativeName>
    <alternativeName>
        <fullName evidence="11">Non-standard purine NTP phosphatase</fullName>
    </alternativeName>
    <alternativeName>
        <fullName evidence="11">Nucleoside-triphosphate phosphatase</fullName>
        <shortName evidence="11">NTPase</shortName>
    </alternativeName>
</protein>
<comment type="subunit">
    <text evidence="11">Homodimer.</text>
</comment>
<dbReference type="EMBL" id="BBZA01000113">
    <property type="protein sequence ID" value="GAP63102.1"/>
    <property type="molecule type" value="Genomic_DNA"/>
</dbReference>
<evidence type="ECO:0000256" key="7">
    <source>
        <dbReference type="ARBA" id="ARBA00023211"/>
    </source>
</evidence>